<accession>A0A3G1T1F5</accession>
<dbReference type="EMBL" id="MG992389">
    <property type="protein sequence ID" value="AXY94827.1"/>
    <property type="molecule type" value="mRNA"/>
</dbReference>
<dbReference type="CDD" id="cd00298">
    <property type="entry name" value="ACD_sHsps_p23-like"/>
    <property type="match status" value="1"/>
</dbReference>
<feature type="signal peptide" evidence="2">
    <location>
        <begin position="1"/>
        <end position="15"/>
    </location>
</feature>
<gene>
    <name evidence="3" type="primary">Hsp27.2</name>
</gene>
<keyword evidence="3" id="KW-0346">Stress response</keyword>
<evidence type="ECO:0000256" key="1">
    <source>
        <dbReference type="SAM" id="MobiDB-lite"/>
    </source>
</evidence>
<name>A0A3G1T1F5_GALME</name>
<feature type="chain" id="PRO_5017994095" evidence="2">
    <location>
        <begin position="16"/>
        <end position="234"/>
    </location>
</feature>
<sequence length="234" mass="26468">MYAIVILSILAVATAAPHYHHHHQGFNHGSSLDRYRGVEENLFDTRAFWAELENEMRQLDEMLKDFYVKFPSSVSSEGVVDNQYKIVIPLSGYQEQEIAVKAREGVLMVQAVHKYNDVSQRSYLDVRTLPESVNLTGTWTYDKDLLTIVFPLKEGAISTENPVTVLLTTDESEEHSREEMGNDNEDAQDADVGARGDKDAEILTNEISEKQAPVEATTYSVDLNNEVEFVPIHY</sequence>
<dbReference type="OrthoDB" id="7414394at2759"/>
<evidence type="ECO:0000313" key="3">
    <source>
        <dbReference type="EMBL" id="AXY94827.1"/>
    </source>
</evidence>
<organism evidence="3">
    <name type="scientific">Galleria mellonella</name>
    <name type="common">Greater wax moth</name>
    <dbReference type="NCBI Taxonomy" id="7137"/>
    <lineage>
        <taxon>Eukaryota</taxon>
        <taxon>Metazoa</taxon>
        <taxon>Ecdysozoa</taxon>
        <taxon>Arthropoda</taxon>
        <taxon>Hexapoda</taxon>
        <taxon>Insecta</taxon>
        <taxon>Pterygota</taxon>
        <taxon>Neoptera</taxon>
        <taxon>Endopterygota</taxon>
        <taxon>Lepidoptera</taxon>
        <taxon>Glossata</taxon>
        <taxon>Ditrysia</taxon>
        <taxon>Pyraloidea</taxon>
        <taxon>Pyralidae</taxon>
        <taxon>Galleriinae</taxon>
        <taxon>Galleria</taxon>
    </lineage>
</organism>
<reference evidence="3" key="1">
    <citation type="journal article" date="2018" name="Insect Biochem. Mol. Biol.">
        <title>The expansion of genes encoding soluble silk components in the greater wax moth, Galleria mellonella.</title>
        <authorList>
            <person name="Kludkiewicz B."/>
            <person name="Kucerova L."/>
            <person name="Konikova T."/>
            <person name="Strnad H."/>
            <person name="Hradilova M."/>
            <person name="Zaloudikova A."/>
            <person name="Sehadova H."/>
            <person name="Konik P."/>
            <person name="Sehnal F."/>
            <person name="Zurovec M."/>
        </authorList>
    </citation>
    <scope>NUCLEOTIDE SEQUENCE</scope>
    <source>
        <tissue evidence="3">Larval silk glands</tissue>
    </source>
</reference>
<protein>
    <submittedName>
        <fullName evidence="3">Heat shock protein 27.2</fullName>
    </submittedName>
</protein>
<proteinExistence type="evidence at transcript level"/>
<dbReference type="InterPro" id="IPR008978">
    <property type="entry name" value="HSP20-like_chaperone"/>
</dbReference>
<feature type="region of interest" description="Disordered" evidence="1">
    <location>
        <begin position="170"/>
        <end position="191"/>
    </location>
</feature>
<dbReference type="Gene3D" id="2.60.40.790">
    <property type="match status" value="1"/>
</dbReference>
<dbReference type="AlphaFoldDB" id="A0A3G1T1F5"/>
<keyword evidence="2" id="KW-0732">Signal</keyword>
<dbReference type="SUPFAM" id="SSF49764">
    <property type="entry name" value="HSP20-like chaperones"/>
    <property type="match status" value="1"/>
</dbReference>
<evidence type="ECO:0000256" key="2">
    <source>
        <dbReference type="SAM" id="SignalP"/>
    </source>
</evidence>